<evidence type="ECO:0000256" key="3">
    <source>
        <dbReference type="ARBA" id="ARBA00005563"/>
    </source>
</evidence>
<dbReference type="GO" id="GO:0009314">
    <property type="term" value="P:response to radiation"/>
    <property type="evidence" value="ECO:0007669"/>
    <property type="project" value="UniProtKB-ARBA"/>
</dbReference>
<comment type="subcellular location">
    <subcellularLocation>
        <location evidence="2">Cytoplasm</location>
        <location evidence="2">Cytosol</location>
    </subcellularLocation>
    <subcellularLocation>
        <location evidence="1">Nucleus</location>
    </subcellularLocation>
</comment>
<evidence type="ECO:0000256" key="8">
    <source>
        <dbReference type="ARBA" id="ARBA00061731"/>
    </source>
</evidence>
<evidence type="ECO:0000256" key="6">
    <source>
        <dbReference type="ARBA" id="ARBA00023242"/>
    </source>
</evidence>
<dbReference type="AlphaFoldDB" id="A0A7K6IH62"/>
<dbReference type="EMBL" id="VZRQ01000010">
    <property type="protein sequence ID" value="NWV86944.1"/>
    <property type="molecule type" value="Genomic_DNA"/>
</dbReference>
<evidence type="ECO:0000313" key="10">
    <source>
        <dbReference type="EMBL" id="NWV86944.1"/>
    </source>
</evidence>
<dbReference type="FunFam" id="3.70.10.10:FF:000006">
    <property type="entry name" value="Checkpoint protein"/>
    <property type="match status" value="1"/>
</dbReference>
<keyword evidence="11" id="KW-1185">Reference proteome</keyword>
<dbReference type="GO" id="GO:0000724">
    <property type="term" value="P:double-strand break repair via homologous recombination"/>
    <property type="evidence" value="ECO:0007669"/>
    <property type="project" value="TreeGrafter"/>
</dbReference>
<name>A0A7K6IH62_9CORV</name>
<dbReference type="InterPro" id="IPR007150">
    <property type="entry name" value="HUS1/Mec3"/>
</dbReference>
<keyword evidence="6" id="KW-0539">Nucleus</keyword>
<dbReference type="GO" id="GO:0005829">
    <property type="term" value="C:cytosol"/>
    <property type="evidence" value="ECO:0007669"/>
    <property type="project" value="UniProtKB-SubCell"/>
</dbReference>
<evidence type="ECO:0000256" key="2">
    <source>
        <dbReference type="ARBA" id="ARBA00004514"/>
    </source>
</evidence>
<keyword evidence="5" id="KW-0227">DNA damage</keyword>
<dbReference type="GO" id="GO:0035861">
    <property type="term" value="C:site of double-strand break"/>
    <property type="evidence" value="ECO:0007669"/>
    <property type="project" value="TreeGrafter"/>
</dbReference>
<evidence type="ECO:0000256" key="9">
    <source>
        <dbReference type="ARBA" id="ARBA00073746"/>
    </source>
</evidence>
<dbReference type="Pfam" id="PF04005">
    <property type="entry name" value="Hus1"/>
    <property type="match status" value="1"/>
</dbReference>
<dbReference type="InterPro" id="IPR046938">
    <property type="entry name" value="DNA_clamp_sf"/>
</dbReference>
<dbReference type="Gene3D" id="3.70.10.10">
    <property type="match status" value="1"/>
</dbReference>
<keyword evidence="4" id="KW-0963">Cytoplasm</keyword>
<dbReference type="GO" id="GO:0005730">
    <property type="term" value="C:nucleolus"/>
    <property type="evidence" value="ECO:0007669"/>
    <property type="project" value="InterPro"/>
</dbReference>
<dbReference type="PIRSF" id="PIRSF011312">
    <property type="entry name" value="Cell_cycle_HUS1"/>
    <property type="match status" value="1"/>
</dbReference>
<proteinExistence type="inferred from homology"/>
<protein>
    <recommendedName>
        <fullName evidence="9">Checkpoint protein HUS1</fullName>
    </recommendedName>
</protein>
<evidence type="ECO:0000256" key="5">
    <source>
        <dbReference type="ARBA" id="ARBA00022763"/>
    </source>
</evidence>
<dbReference type="GO" id="GO:0033314">
    <property type="term" value="P:mitotic DNA replication checkpoint signaling"/>
    <property type="evidence" value="ECO:0007669"/>
    <property type="project" value="TreeGrafter"/>
</dbReference>
<comment type="similarity">
    <text evidence="3">Belongs to the HUS1 family.</text>
</comment>
<sequence length="282" mass="31945">MRFRAKIVDLACLNHLSRIINTIARLAKTCILRLTVCKLYFILSDKVANGGTSMWCELNQGNFFDEYQMEGVAAEHNEIYLELVPENLSRALKTAQSAKAVKIKLTNKHYPCLRVAVELPSLSSSSRIVTHDIPVGVIPRRMWNDFREPTVPDFDVSIYLPVLKTMKSVVERMKNLSNFIVIEANLSGEMNLKIETDLVSVTTHFKDLGNPPWEDGYQSSARGRDLESMAEACIDIKKLQQLLAGQQVNPTKALCNIVRKRIVHFILLHEEVSLQYFIPAIS</sequence>
<evidence type="ECO:0000256" key="1">
    <source>
        <dbReference type="ARBA" id="ARBA00004123"/>
    </source>
</evidence>
<dbReference type="PANTHER" id="PTHR12900">
    <property type="entry name" value="MITOTIC AND DNA DAMAGE CHECKPOINT PROTEIN HUS1"/>
    <property type="match status" value="1"/>
</dbReference>
<dbReference type="InterPro" id="IPR016580">
    <property type="entry name" value="HUS1"/>
</dbReference>
<accession>A0A7K6IH62</accession>
<reference evidence="10 11" key="1">
    <citation type="submission" date="2019-09" db="EMBL/GenBank/DDBJ databases">
        <title>Bird 10,000 Genomes (B10K) Project - Family phase.</title>
        <authorList>
            <person name="Zhang G."/>
        </authorList>
    </citation>
    <scope>NUCLEOTIDE SEQUENCE [LARGE SCALE GENOMIC DNA]</scope>
    <source>
        <strain evidence="10">B10K-DU-029-43</strain>
        <tissue evidence="10">Heart</tissue>
    </source>
</reference>
<evidence type="ECO:0000256" key="4">
    <source>
        <dbReference type="ARBA" id="ARBA00022490"/>
    </source>
</evidence>
<dbReference type="PANTHER" id="PTHR12900:SF0">
    <property type="entry name" value="CHECKPOINT PROTEIN"/>
    <property type="match status" value="1"/>
</dbReference>
<evidence type="ECO:0000313" key="11">
    <source>
        <dbReference type="Proteomes" id="UP000574967"/>
    </source>
</evidence>
<comment type="function">
    <text evidence="7">Component of the 9-1-1 cell-cycle checkpoint response complex that plays a major role in DNA repair. The 9-1-1 complex is recruited to DNA lesion upon damage by the RAD17-replication factor C (RFC) clamp loader complex. Acts then as a sliding clamp platform on DNA for several proteins involved in long-patch base excision repair (LP-BER). The 9-1-1 complex stimulates DNA polymerase beta (POLB) activity by increasing its affinity for the 3'-OH end of the primer-template and stabilizes POLB to those sites where LP-BER proceeds; endonuclease FEN1 cleavage activity on substrates with double, nick, or gap flaps of distinct sequences and lengths; and DNA ligase I (LIG1) on long-patch base excision repair substrates. The 9-1-1 complex is necessary for the recruitment of RHNO1 to sites of double-stranded breaks (DSB) occurring during the S phase.</text>
</comment>
<evidence type="ECO:0000256" key="7">
    <source>
        <dbReference type="ARBA" id="ARBA00055414"/>
    </source>
</evidence>
<dbReference type="GO" id="GO:0044778">
    <property type="term" value="P:meiotic DNA integrity checkpoint signaling"/>
    <property type="evidence" value="ECO:0007669"/>
    <property type="project" value="TreeGrafter"/>
</dbReference>
<feature type="non-terminal residue" evidence="10">
    <location>
        <position position="1"/>
    </location>
</feature>
<dbReference type="GO" id="GO:0006289">
    <property type="term" value="P:nucleotide-excision repair"/>
    <property type="evidence" value="ECO:0007669"/>
    <property type="project" value="TreeGrafter"/>
</dbReference>
<comment type="caution">
    <text evidence="10">The sequence shown here is derived from an EMBL/GenBank/DDBJ whole genome shotgun (WGS) entry which is preliminary data.</text>
</comment>
<comment type="subunit">
    <text evidence="8">Component of the toroidal 9-1-1 (RAD9-RAD1-HUS1) complex, composed of RAD9A, RAD1 and HUS1. The 9-1-1 complex associates with LIG1, POLB, FEN1, RAD17, HDAC1, RPA1 and RPA2. The 9-1-1 complex associates with the RAD17-RFC complex. HUS1 interacts with POLB, HDAC1, FEN1, PCNA and RAD9B. HUS1 does not interact with RAD17. Interacts with DNAJC7.</text>
</comment>
<dbReference type="SUPFAM" id="SSF55979">
    <property type="entry name" value="DNA clamp"/>
    <property type="match status" value="1"/>
</dbReference>
<dbReference type="Proteomes" id="UP000574967">
    <property type="component" value="Unassembled WGS sequence"/>
</dbReference>
<dbReference type="GO" id="GO:0031573">
    <property type="term" value="P:mitotic intra-S DNA damage checkpoint signaling"/>
    <property type="evidence" value="ECO:0007669"/>
    <property type="project" value="TreeGrafter"/>
</dbReference>
<feature type="non-terminal residue" evidence="10">
    <location>
        <position position="282"/>
    </location>
</feature>
<dbReference type="GO" id="GO:0000723">
    <property type="term" value="P:telomere maintenance"/>
    <property type="evidence" value="ECO:0007669"/>
    <property type="project" value="TreeGrafter"/>
</dbReference>
<organism evidence="10 11">
    <name type="scientific">Machaerirhynchus nigripectus</name>
    <dbReference type="NCBI Taxonomy" id="1160894"/>
    <lineage>
        <taxon>Eukaryota</taxon>
        <taxon>Metazoa</taxon>
        <taxon>Chordata</taxon>
        <taxon>Craniata</taxon>
        <taxon>Vertebrata</taxon>
        <taxon>Euteleostomi</taxon>
        <taxon>Archelosauria</taxon>
        <taxon>Archosauria</taxon>
        <taxon>Dinosauria</taxon>
        <taxon>Saurischia</taxon>
        <taxon>Theropoda</taxon>
        <taxon>Coelurosauria</taxon>
        <taxon>Aves</taxon>
        <taxon>Neognathae</taxon>
        <taxon>Neoaves</taxon>
        <taxon>Telluraves</taxon>
        <taxon>Australaves</taxon>
        <taxon>Passeriformes</taxon>
        <taxon>Corvoidea</taxon>
        <taxon>Dicruridae</taxon>
        <taxon>Machaerirhynchus</taxon>
    </lineage>
</organism>
<dbReference type="GO" id="GO:0030896">
    <property type="term" value="C:checkpoint clamp complex"/>
    <property type="evidence" value="ECO:0007669"/>
    <property type="project" value="InterPro"/>
</dbReference>
<gene>
    <name evidence="10" type="primary">Hus1</name>
    <name evidence="10" type="ORF">MACNIG_R10321</name>
</gene>